<organism evidence="1 2">
    <name type="scientific">Pseudomonas sihuiensis</name>
    <dbReference type="NCBI Taxonomy" id="1274359"/>
    <lineage>
        <taxon>Bacteria</taxon>
        <taxon>Pseudomonadati</taxon>
        <taxon>Pseudomonadota</taxon>
        <taxon>Gammaproteobacteria</taxon>
        <taxon>Pseudomonadales</taxon>
        <taxon>Pseudomonadaceae</taxon>
        <taxon>Pseudomonas</taxon>
    </lineage>
</organism>
<dbReference type="EMBL" id="LT629797">
    <property type="protein sequence ID" value="SDU77489.1"/>
    <property type="molecule type" value="Genomic_DNA"/>
</dbReference>
<evidence type="ECO:0000313" key="2">
    <source>
        <dbReference type="Proteomes" id="UP000198675"/>
    </source>
</evidence>
<proteinExistence type="predicted"/>
<dbReference type="Proteomes" id="UP000198675">
    <property type="component" value="Chromosome I"/>
</dbReference>
<gene>
    <name evidence="1" type="ORF">SAMN05216363_0790</name>
</gene>
<dbReference type="Gene3D" id="2.160.10.10">
    <property type="entry name" value="Hexapeptide repeat proteins"/>
    <property type="match status" value="1"/>
</dbReference>
<accession>A0A1H2L984</accession>
<dbReference type="GO" id="GO:0016740">
    <property type="term" value="F:transferase activity"/>
    <property type="evidence" value="ECO:0007669"/>
    <property type="project" value="UniProtKB-KW"/>
</dbReference>
<name>A0A1H2L984_9PSED</name>
<dbReference type="PANTHER" id="PTHR23416">
    <property type="entry name" value="SIALIC ACID SYNTHASE-RELATED"/>
    <property type="match status" value="1"/>
</dbReference>
<dbReference type="CDD" id="cd04647">
    <property type="entry name" value="LbH_MAT_like"/>
    <property type="match status" value="1"/>
</dbReference>
<protein>
    <submittedName>
        <fullName evidence="1">Maltose O-acetyltransferase</fullName>
    </submittedName>
</protein>
<evidence type="ECO:0000313" key="1">
    <source>
        <dbReference type="EMBL" id="SDU77489.1"/>
    </source>
</evidence>
<keyword evidence="1" id="KW-0808">Transferase</keyword>
<dbReference type="InterPro" id="IPR011004">
    <property type="entry name" value="Trimer_LpxA-like_sf"/>
</dbReference>
<dbReference type="SUPFAM" id="SSF51161">
    <property type="entry name" value="Trimeric LpxA-like enzymes"/>
    <property type="match status" value="1"/>
</dbReference>
<dbReference type="AlphaFoldDB" id="A0A1H2L984"/>
<dbReference type="InterPro" id="IPR001451">
    <property type="entry name" value="Hexapep"/>
</dbReference>
<dbReference type="Pfam" id="PF00132">
    <property type="entry name" value="Hexapep"/>
    <property type="match status" value="1"/>
</dbReference>
<sequence length="192" mass="21005">MLIKVKGAILSVKDFIKHRLYGAPGYFASNVFSLTPSFRLVNFLLRLLGNEIGNGVTIHHGVYFTLPFRLEIGENSTVNAKSFLDTRMGIKIGANTMIGRESQIYTLTHHVNDDYFATTGAGVEIGDYVVIFPGVKIMPGVKVGNGAVVYPGAVVCRDVDENSIVGGVPARVIGERQSNKEYVLSYNMFWGV</sequence>
<reference evidence="2" key="1">
    <citation type="submission" date="2016-10" db="EMBL/GenBank/DDBJ databases">
        <authorList>
            <person name="Varghese N."/>
            <person name="Submissions S."/>
        </authorList>
    </citation>
    <scope>NUCLEOTIDE SEQUENCE [LARGE SCALE GENOMIC DNA]</scope>
    <source>
        <strain evidence="2">KCTC 32246</strain>
    </source>
</reference>
<keyword evidence="2" id="KW-1185">Reference proteome</keyword>
<dbReference type="InterPro" id="IPR051159">
    <property type="entry name" value="Hexapeptide_acetyltransf"/>
</dbReference>